<feature type="domain" description="Pili assembly chaperone C-terminal" evidence="7">
    <location>
        <begin position="172"/>
        <end position="229"/>
    </location>
</feature>
<gene>
    <name evidence="8" type="primary">fimC_3</name>
    <name evidence="8" type="ORF">SAMEA2273558_02212</name>
</gene>
<evidence type="ECO:0000256" key="2">
    <source>
        <dbReference type="ARBA" id="ARBA00007399"/>
    </source>
</evidence>
<keyword evidence="3" id="KW-0732">Signal</keyword>
<dbReference type="InterPro" id="IPR016148">
    <property type="entry name" value="Pili_assmbl_chaperone_C"/>
</dbReference>
<dbReference type="GO" id="GO:0030288">
    <property type="term" value="C:outer membrane-bounded periplasmic space"/>
    <property type="evidence" value="ECO:0007669"/>
    <property type="project" value="InterPro"/>
</dbReference>
<accession>A0AAX2BV96</accession>
<proteinExistence type="inferred from homology"/>
<feature type="domain" description="Pili assembly chaperone N-terminal" evidence="6">
    <location>
        <begin position="24"/>
        <end position="149"/>
    </location>
</feature>
<dbReference type="Pfam" id="PF00345">
    <property type="entry name" value="PapD_N"/>
    <property type="match status" value="1"/>
</dbReference>
<protein>
    <submittedName>
        <fullName evidence="8">Fimbrial chaperone</fullName>
    </submittedName>
</protein>
<dbReference type="EMBL" id="FLDK01000005">
    <property type="protein sequence ID" value="SBH13893.1"/>
    <property type="molecule type" value="Genomic_DNA"/>
</dbReference>
<dbReference type="RefSeq" id="WP_023325348.1">
    <property type="nucleotide sequence ID" value="NZ_BDLF01000014.1"/>
</dbReference>
<dbReference type="Proteomes" id="UP000077826">
    <property type="component" value="Unassembled WGS sequence"/>
</dbReference>
<dbReference type="GO" id="GO:0071555">
    <property type="term" value="P:cell wall organization"/>
    <property type="evidence" value="ECO:0007669"/>
    <property type="project" value="InterPro"/>
</dbReference>
<dbReference type="AlphaFoldDB" id="A0AAX2BV96"/>
<dbReference type="PANTHER" id="PTHR30251">
    <property type="entry name" value="PILUS ASSEMBLY CHAPERONE"/>
    <property type="match status" value="1"/>
</dbReference>
<dbReference type="InterPro" id="IPR013783">
    <property type="entry name" value="Ig-like_fold"/>
</dbReference>
<dbReference type="Pfam" id="PF02753">
    <property type="entry name" value="PapD_C"/>
    <property type="match status" value="1"/>
</dbReference>
<dbReference type="PANTHER" id="PTHR30251:SF2">
    <property type="entry name" value="FIMBRIAL CHAPERONE YADV-RELATED"/>
    <property type="match status" value="1"/>
</dbReference>
<evidence type="ECO:0000256" key="3">
    <source>
        <dbReference type="ARBA" id="ARBA00022729"/>
    </source>
</evidence>
<dbReference type="InterPro" id="IPR008962">
    <property type="entry name" value="PapD-like_sf"/>
</dbReference>
<keyword evidence="4" id="KW-0574">Periplasm</keyword>
<evidence type="ECO:0000259" key="6">
    <source>
        <dbReference type="Pfam" id="PF00345"/>
    </source>
</evidence>
<sequence>MKLYQKIGMLFTLGILCVQPALAGISIGTSRIIFHEKNSSQSVDINNSSTSQTYLINVGISDTLNAKTANTAFLPTPALFRIEPDSRNTVRILKKAYNLPSDRESLFYFNVMAIPTGKVGEADTGNSLGGTLQVATGNTVKLFYRPDNLPMTQKEAMGKLEFTRAGNSVKVFNPTPYYISLRKLVVNGRSVKLDVIKGTSMIAPFSANTYPVAAGQGITKWTAINDFGAGETFNGVIK</sequence>
<evidence type="ECO:0000256" key="5">
    <source>
        <dbReference type="ARBA" id="ARBA00023186"/>
    </source>
</evidence>
<name>A0AAX2BV96_KLEPN</name>
<comment type="caution">
    <text evidence="8">The sequence shown here is derived from an EMBL/GenBank/DDBJ whole genome shotgun (WGS) entry which is preliminary data.</text>
</comment>
<evidence type="ECO:0000256" key="1">
    <source>
        <dbReference type="ARBA" id="ARBA00004418"/>
    </source>
</evidence>
<dbReference type="InterPro" id="IPR036316">
    <property type="entry name" value="Pili_assmbl_chap_C_dom_sf"/>
</dbReference>
<comment type="similarity">
    <text evidence="2">Belongs to the periplasmic pilus chaperone family.</text>
</comment>
<evidence type="ECO:0000256" key="4">
    <source>
        <dbReference type="ARBA" id="ARBA00022764"/>
    </source>
</evidence>
<organism evidence="8 9">
    <name type="scientific">Klebsiella pneumoniae</name>
    <dbReference type="NCBI Taxonomy" id="573"/>
    <lineage>
        <taxon>Bacteria</taxon>
        <taxon>Pseudomonadati</taxon>
        <taxon>Pseudomonadota</taxon>
        <taxon>Gammaproteobacteria</taxon>
        <taxon>Enterobacterales</taxon>
        <taxon>Enterobacteriaceae</taxon>
        <taxon>Klebsiella/Raoultella group</taxon>
        <taxon>Klebsiella</taxon>
        <taxon>Klebsiella pneumoniae complex</taxon>
    </lineage>
</organism>
<evidence type="ECO:0000313" key="8">
    <source>
        <dbReference type="EMBL" id="SBH13893.1"/>
    </source>
</evidence>
<dbReference type="Gene3D" id="2.60.40.10">
    <property type="entry name" value="Immunoglobulins"/>
    <property type="match status" value="2"/>
</dbReference>
<comment type="subcellular location">
    <subcellularLocation>
        <location evidence="1">Periplasm</location>
    </subcellularLocation>
</comment>
<reference evidence="8 9" key="1">
    <citation type="submission" date="2016-04" db="EMBL/GenBank/DDBJ databases">
        <authorList>
            <consortium name="Pathogen Informatics"/>
        </authorList>
    </citation>
    <scope>NUCLEOTIDE SEQUENCE [LARGE SCALE GENOMIC DNA]</scope>
    <source>
        <strain evidence="9">k480</strain>
    </source>
</reference>
<dbReference type="InterPro" id="IPR016147">
    <property type="entry name" value="Pili_assmbl_chaperone_N"/>
</dbReference>
<dbReference type="PRINTS" id="PR00969">
    <property type="entry name" value="CHAPERONPILI"/>
</dbReference>
<dbReference type="SUPFAM" id="SSF49584">
    <property type="entry name" value="Periplasmic chaperone C-domain"/>
    <property type="match status" value="1"/>
</dbReference>
<keyword evidence="5" id="KW-0143">Chaperone</keyword>
<dbReference type="InterPro" id="IPR050643">
    <property type="entry name" value="Periplasmic_pilus_chap"/>
</dbReference>
<evidence type="ECO:0000259" key="7">
    <source>
        <dbReference type="Pfam" id="PF02753"/>
    </source>
</evidence>
<dbReference type="SUPFAM" id="SSF49354">
    <property type="entry name" value="PapD-like"/>
    <property type="match status" value="1"/>
</dbReference>
<dbReference type="InterPro" id="IPR001829">
    <property type="entry name" value="Pili_assmbl_chaperone_bac"/>
</dbReference>
<evidence type="ECO:0000313" key="9">
    <source>
        <dbReference type="Proteomes" id="UP000077826"/>
    </source>
</evidence>